<name>A0A919FX59_9MICO</name>
<dbReference type="Proteomes" id="UP000627369">
    <property type="component" value="Unassembled WGS sequence"/>
</dbReference>
<proteinExistence type="predicted"/>
<sequence length="134" mass="14351">MSGIVPNQPLADDAALLAFASFLHDGVPPRWRTLWFVMLDGERRALPVIVPLDHVPDEPDVRTVNELGHAWHAMLHGEPGASILLMLERPGSADASFEDHAWGVALRAAAAEQDLAVAGFFLATADGVVALTPD</sequence>
<accession>A0A919FX59</accession>
<gene>
    <name evidence="1" type="ORF">GCM10017772_24950</name>
</gene>
<comment type="caution">
    <text evidence="1">The sequence shown here is derived from an EMBL/GenBank/DDBJ whole genome shotgun (WGS) entry which is preliminary data.</text>
</comment>
<evidence type="ECO:0000313" key="1">
    <source>
        <dbReference type="EMBL" id="GHH73426.1"/>
    </source>
</evidence>
<evidence type="ECO:0000313" key="2">
    <source>
        <dbReference type="Proteomes" id="UP000627369"/>
    </source>
</evidence>
<reference evidence="1" key="2">
    <citation type="submission" date="2020-09" db="EMBL/GenBank/DDBJ databases">
        <authorList>
            <person name="Sun Q."/>
            <person name="Zhou Y."/>
        </authorList>
    </citation>
    <scope>NUCLEOTIDE SEQUENCE</scope>
    <source>
        <strain evidence="1">CGMCC 4.7398</strain>
    </source>
</reference>
<reference evidence="1" key="1">
    <citation type="journal article" date="2014" name="Int. J. Syst. Evol. Microbiol.">
        <title>Complete genome sequence of Corynebacterium casei LMG S-19264T (=DSM 44701T), isolated from a smear-ripened cheese.</title>
        <authorList>
            <consortium name="US DOE Joint Genome Institute (JGI-PGF)"/>
            <person name="Walter F."/>
            <person name="Albersmeier A."/>
            <person name="Kalinowski J."/>
            <person name="Ruckert C."/>
        </authorList>
    </citation>
    <scope>NUCLEOTIDE SEQUENCE</scope>
    <source>
        <strain evidence="1">CGMCC 4.7398</strain>
    </source>
</reference>
<keyword evidence="2" id="KW-1185">Reference proteome</keyword>
<dbReference type="EMBL" id="BNAS01000003">
    <property type="protein sequence ID" value="GHH73426.1"/>
    <property type="molecule type" value="Genomic_DNA"/>
</dbReference>
<protein>
    <submittedName>
        <fullName evidence="1">Uncharacterized protein</fullName>
    </submittedName>
</protein>
<dbReference type="AlphaFoldDB" id="A0A919FX59"/>
<organism evidence="1 2">
    <name type="scientific">Promicromonospora soli</name>
    <dbReference type="NCBI Taxonomy" id="2035533"/>
    <lineage>
        <taxon>Bacteria</taxon>
        <taxon>Bacillati</taxon>
        <taxon>Actinomycetota</taxon>
        <taxon>Actinomycetes</taxon>
        <taxon>Micrococcales</taxon>
        <taxon>Promicromonosporaceae</taxon>
        <taxon>Promicromonospora</taxon>
    </lineage>
</organism>